<evidence type="ECO:0000259" key="7">
    <source>
        <dbReference type="Pfam" id="PF07005"/>
    </source>
</evidence>
<dbReference type="InterPro" id="IPR042213">
    <property type="entry name" value="NBD_C_sf"/>
</dbReference>
<dbReference type="EMBL" id="SGWX01000001">
    <property type="protein sequence ID" value="RZS62954.1"/>
    <property type="molecule type" value="Genomic_DNA"/>
</dbReference>
<dbReference type="Proteomes" id="UP000293852">
    <property type="component" value="Unassembled WGS sequence"/>
</dbReference>
<dbReference type="SUPFAM" id="SSF142764">
    <property type="entry name" value="YgbK-like"/>
    <property type="match status" value="1"/>
</dbReference>
<evidence type="ECO:0000256" key="3">
    <source>
        <dbReference type="ARBA" id="ARBA00022741"/>
    </source>
</evidence>
<keyword evidence="5" id="KW-0067">ATP-binding</keyword>
<keyword evidence="4" id="KW-0418">Kinase</keyword>
<dbReference type="InterPro" id="IPR010737">
    <property type="entry name" value="4-carb_acid_sugar_kinase_N"/>
</dbReference>
<protein>
    <submittedName>
        <fullName evidence="9">Uncharacterized protein YgbK (DUF1537 family)</fullName>
    </submittedName>
</protein>
<evidence type="ECO:0000256" key="2">
    <source>
        <dbReference type="ARBA" id="ARBA00022679"/>
    </source>
</evidence>
<dbReference type="Pfam" id="PF07005">
    <property type="entry name" value="SBD_N"/>
    <property type="match status" value="1"/>
</dbReference>
<dbReference type="RefSeq" id="WP_130416377.1">
    <property type="nucleotide sequence ID" value="NZ_SGWX01000001.1"/>
</dbReference>
<proteinExistence type="inferred from homology"/>
<dbReference type="Pfam" id="PF17042">
    <property type="entry name" value="NBD_C"/>
    <property type="match status" value="1"/>
</dbReference>
<dbReference type="InterPro" id="IPR031475">
    <property type="entry name" value="NBD_C"/>
</dbReference>
<evidence type="ECO:0000256" key="5">
    <source>
        <dbReference type="ARBA" id="ARBA00022840"/>
    </source>
</evidence>
<dbReference type="Gene3D" id="3.40.50.10840">
    <property type="entry name" value="Putative sugar-binding, N-terminal domain"/>
    <property type="match status" value="1"/>
</dbReference>
<keyword evidence="2" id="KW-0808">Transferase</keyword>
<keyword evidence="3" id="KW-0547">Nucleotide-binding</keyword>
<name>A0A4Q7M5N2_9MICO</name>
<keyword evidence="6" id="KW-0119">Carbohydrate metabolism</keyword>
<evidence type="ECO:0000256" key="6">
    <source>
        <dbReference type="ARBA" id="ARBA00023277"/>
    </source>
</evidence>
<evidence type="ECO:0000256" key="4">
    <source>
        <dbReference type="ARBA" id="ARBA00022777"/>
    </source>
</evidence>
<reference evidence="9 10" key="1">
    <citation type="submission" date="2019-02" db="EMBL/GenBank/DDBJ databases">
        <title>Sequencing the genomes of 1000 actinobacteria strains.</title>
        <authorList>
            <person name="Klenk H.-P."/>
        </authorList>
    </citation>
    <scope>NUCLEOTIDE SEQUENCE [LARGE SCALE GENOMIC DNA]</scope>
    <source>
        <strain evidence="9 10">DSM 16932</strain>
    </source>
</reference>
<accession>A0A4Q7M5N2</accession>
<feature type="domain" description="Four-carbon acid sugar kinase N-terminal" evidence="7">
    <location>
        <begin position="5"/>
        <end position="232"/>
    </location>
</feature>
<dbReference type="GO" id="GO:0016301">
    <property type="term" value="F:kinase activity"/>
    <property type="evidence" value="ECO:0007669"/>
    <property type="project" value="UniProtKB-KW"/>
</dbReference>
<evidence type="ECO:0000313" key="9">
    <source>
        <dbReference type="EMBL" id="RZS62954.1"/>
    </source>
</evidence>
<dbReference type="AlphaFoldDB" id="A0A4Q7M5N2"/>
<feature type="domain" description="Four-carbon acid sugar kinase nucleotide binding" evidence="8">
    <location>
        <begin position="252"/>
        <end position="399"/>
    </location>
</feature>
<gene>
    <name evidence="9" type="ORF">EV386_3311</name>
</gene>
<comment type="similarity">
    <text evidence="1">Belongs to the four-carbon acid sugar kinase family.</text>
</comment>
<organism evidence="9 10">
    <name type="scientific">Xylanimonas ulmi</name>
    <dbReference type="NCBI Taxonomy" id="228973"/>
    <lineage>
        <taxon>Bacteria</taxon>
        <taxon>Bacillati</taxon>
        <taxon>Actinomycetota</taxon>
        <taxon>Actinomycetes</taxon>
        <taxon>Micrococcales</taxon>
        <taxon>Promicromonosporaceae</taxon>
        <taxon>Xylanimonas</taxon>
    </lineage>
</organism>
<evidence type="ECO:0000256" key="1">
    <source>
        <dbReference type="ARBA" id="ARBA00005715"/>
    </source>
</evidence>
<dbReference type="OrthoDB" id="153193at2"/>
<dbReference type="Gene3D" id="3.40.980.20">
    <property type="entry name" value="Four-carbon acid sugar kinase, nucleotide binding domain"/>
    <property type="match status" value="1"/>
</dbReference>
<comment type="caution">
    <text evidence="9">The sequence shown here is derived from an EMBL/GenBank/DDBJ whole genome shotgun (WGS) entry which is preliminary data.</text>
</comment>
<sequence>MADVLVIGDDLTGSNATGALYAKVGMSAVTVTSLAAAEQIHDDVDVLVFNSETRHEDGDVAAGRVREVVERAADWGAQVVKRVDTTLRGNLGAETAAALAGLRASTSGRCAALVVPAFPASERVTVGGHQLVAGVPVHRSWAAKDPFTPVPHSRVASRLAHACDLTVAEVGLDDVSGGLDLRLAEAAGAADAVVVDAMTDDDLAAIAEAADRVSASTGQRWLVVDSGPFGVALASRRGVRRPQPHVPEPLVLVVAGSLTERTGVQLGHMVGALGARLIAISPGDDPDAVVDRLVELRAQGGRVIGVRTCGPKTTPSSGEMRSTLDLITEVSRRAVARLRPAGVYATGGDVAMTVLESLGGRGFRITHEVLPLAVMGAISGGPHSGTGFATKGGLVGDDDSATLCVAALQQAARQASSVPLVDVFEKE</sequence>
<dbReference type="GO" id="GO:0005524">
    <property type="term" value="F:ATP binding"/>
    <property type="evidence" value="ECO:0007669"/>
    <property type="project" value="UniProtKB-KW"/>
</dbReference>
<dbReference type="InterPro" id="IPR037051">
    <property type="entry name" value="4-carb_acid_sugar_kinase_N_sf"/>
</dbReference>
<evidence type="ECO:0000259" key="8">
    <source>
        <dbReference type="Pfam" id="PF17042"/>
    </source>
</evidence>
<evidence type="ECO:0000313" key="10">
    <source>
        <dbReference type="Proteomes" id="UP000293852"/>
    </source>
</evidence>
<keyword evidence="10" id="KW-1185">Reference proteome</keyword>